<sequence length="203" mass="23214">MVFKTANLNGFLVTYSNKSRVYPGKGTEEKDMCMEVVPVAFREVLPKFVWSALAEVSLLFQVLCLTTLDVKKVQELEENIAVIMCNLEKIFPPTFFESMEHLIIHLAYEARVGGLVQCMWMYTFERFLYTEHQHPVPPRPQNLPSQHNFRKSNLCLAYSSTDGIQMLRSDQLPVADAPTEESMQQQDEEAADPSPTVILGFKF</sequence>
<organism evidence="3">
    <name type="scientific">Sesamum latifolium</name>
    <dbReference type="NCBI Taxonomy" id="2727402"/>
    <lineage>
        <taxon>Eukaryota</taxon>
        <taxon>Viridiplantae</taxon>
        <taxon>Streptophyta</taxon>
        <taxon>Embryophyta</taxon>
        <taxon>Tracheophyta</taxon>
        <taxon>Spermatophyta</taxon>
        <taxon>Magnoliopsida</taxon>
        <taxon>eudicotyledons</taxon>
        <taxon>Gunneridae</taxon>
        <taxon>Pentapetalae</taxon>
        <taxon>asterids</taxon>
        <taxon>lamiids</taxon>
        <taxon>Lamiales</taxon>
        <taxon>Pedaliaceae</taxon>
        <taxon>Sesamum</taxon>
    </lineage>
</organism>
<reference evidence="3" key="1">
    <citation type="submission" date="2020-06" db="EMBL/GenBank/DDBJ databases">
        <authorList>
            <person name="Li T."/>
            <person name="Hu X."/>
            <person name="Zhang T."/>
            <person name="Song X."/>
            <person name="Zhang H."/>
            <person name="Dai N."/>
            <person name="Sheng W."/>
            <person name="Hou X."/>
            <person name="Wei L."/>
        </authorList>
    </citation>
    <scope>NUCLEOTIDE SEQUENCE</scope>
    <source>
        <strain evidence="3">KEN1</strain>
        <tissue evidence="3">Leaf</tissue>
    </source>
</reference>
<evidence type="ECO:0000256" key="1">
    <source>
        <dbReference type="SAM" id="MobiDB-lite"/>
    </source>
</evidence>
<proteinExistence type="predicted"/>
<feature type="domain" description="DUF4218" evidence="2">
    <location>
        <begin position="64"/>
        <end position="130"/>
    </location>
</feature>
<name>A0AAW2RRB8_9LAMI</name>
<dbReference type="InterPro" id="IPR025452">
    <property type="entry name" value="DUF4218"/>
</dbReference>
<feature type="region of interest" description="Disordered" evidence="1">
    <location>
        <begin position="175"/>
        <end position="194"/>
    </location>
</feature>
<dbReference type="Pfam" id="PF13960">
    <property type="entry name" value="DUF4218"/>
    <property type="match status" value="1"/>
</dbReference>
<evidence type="ECO:0000259" key="2">
    <source>
        <dbReference type="Pfam" id="PF13960"/>
    </source>
</evidence>
<dbReference type="EMBL" id="JACGWN010000260">
    <property type="protein sequence ID" value="KAL0381901.1"/>
    <property type="molecule type" value="Genomic_DNA"/>
</dbReference>
<protein>
    <recommendedName>
        <fullName evidence="2">DUF4218 domain-containing protein</fullName>
    </recommendedName>
</protein>
<comment type="caution">
    <text evidence="3">The sequence shown here is derived from an EMBL/GenBank/DDBJ whole genome shotgun (WGS) entry which is preliminary data.</text>
</comment>
<dbReference type="AlphaFoldDB" id="A0AAW2RRB8"/>
<accession>A0AAW2RRB8</accession>
<dbReference type="PANTHER" id="PTHR48258">
    <property type="entry name" value="DUF4218 DOMAIN-CONTAINING PROTEIN-RELATED"/>
    <property type="match status" value="1"/>
</dbReference>
<evidence type="ECO:0000313" key="3">
    <source>
        <dbReference type="EMBL" id="KAL0381901.1"/>
    </source>
</evidence>
<dbReference type="PANTHER" id="PTHR48258:SF4">
    <property type="entry name" value="DUF4216 DOMAIN-CONTAINING PROTEIN"/>
    <property type="match status" value="1"/>
</dbReference>
<reference evidence="3" key="2">
    <citation type="journal article" date="2024" name="Plant">
        <title>Genomic evolution and insights into agronomic trait innovations of Sesamum species.</title>
        <authorList>
            <person name="Miao H."/>
            <person name="Wang L."/>
            <person name="Qu L."/>
            <person name="Liu H."/>
            <person name="Sun Y."/>
            <person name="Le M."/>
            <person name="Wang Q."/>
            <person name="Wei S."/>
            <person name="Zheng Y."/>
            <person name="Lin W."/>
            <person name="Duan Y."/>
            <person name="Cao H."/>
            <person name="Xiong S."/>
            <person name="Wang X."/>
            <person name="Wei L."/>
            <person name="Li C."/>
            <person name="Ma Q."/>
            <person name="Ju M."/>
            <person name="Zhao R."/>
            <person name="Li G."/>
            <person name="Mu C."/>
            <person name="Tian Q."/>
            <person name="Mei H."/>
            <person name="Zhang T."/>
            <person name="Gao T."/>
            <person name="Zhang H."/>
        </authorList>
    </citation>
    <scope>NUCLEOTIDE SEQUENCE</scope>
    <source>
        <strain evidence="3">KEN1</strain>
    </source>
</reference>
<gene>
    <name evidence="3" type="ORF">Slati_4548900</name>
</gene>